<dbReference type="InterPro" id="IPR027417">
    <property type="entry name" value="P-loop_NTPase"/>
</dbReference>
<evidence type="ECO:0000256" key="2">
    <source>
        <dbReference type="ARBA" id="ARBA00022741"/>
    </source>
</evidence>
<reference evidence="10 11" key="1">
    <citation type="submission" date="2015-02" db="EMBL/GenBank/DDBJ databases">
        <title>Single-cell genomics of uncultivated deep-branching MTB reveals a conserved set of magnetosome genes.</title>
        <authorList>
            <person name="Kolinko S."/>
            <person name="Richter M."/>
            <person name="Glockner F.O."/>
            <person name="Brachmann A."/>
            <person name="Schuler D."/>
        </authorList>
    </citation>
    <scope>NUCLEOTIDE SEQUENCE [LARGE SCALE GENOMIC DNA]</scope>
    <source>
        <strain evidence="10">TM-1</strain>
    </source>
</reference>
<dbReference type="Gene3D" id="3.40.50.300">
    <property type="entry name" value="P-loop containing nucleotide triphosphate hydrolases"/>
    <property type="match status" value="1"/>
</dbReference>
<evidence type="ECO:0000256" key="7">
    <source>
        <dbReference type="PROSITE-ProRule" id="PRU00169"/>
    </source>
</evidence>
<dbReference type="FunFam" id="3.40.50.300:FF:000006">
    <property type="entry name" value="DNA-binding transcriptional regulator NtrC"/>
    <property type="match status" value="1"/>
</dbReference>
<dbReference type="Proteomes" id="UP000033423">
    <property type="component" value="Unassembled WGS sequence"/>
</dbReference>
<dbReference type="CDD" id="cd00009">
    <property type="entry name" value="AAA"/>
    <property type="match status" value="1"/>
</dbReference>
<sequence>MTDISNKGKILVVEDEKSMNDILKMLLEGEGYDVSSAYDGSEGIETIKKDIFDIVITDIRMPKNTGFAVLRSVKETSPETIVLMITAFATTEDAIEAMKLGAYDYINKPFKIDEIRLIVKNALEKRFLKREVKNLRQQILSTYRLENIIGKSKPMLELLMSLPKIADSNSNALIMGESGCGKELIAHAIHNLSKRAGKDFVAINCAALPEGLLESELFGYMKGAFTGATSNKEGLFEVANNGTIFLDEIGDMPIALQAKLLRVLEDGSFRRIGGTKDVTVDVRVISATNKFLQDEAASGKFRADLYYRLNVIPVLIPPLRERREDIPVLIEHFLEKHGGKDKKFSQDAIELMMNYPWRGNVRELENSVERLLTFIDDTTISAGDLPAEIKHYIAHKAMVLSTSGVNVPPEGVNLDSILEDMEMAYLKKSLEITGGIKTDAARLLNISFRQFRHRLKKYGID</sequence>
<dbReference type="PROSITE" id="PS50110">
    <property type="entry name" value="RESPONSE_REGULATORY"/>
    <property type="match status" value="1"/>
</dbReference>
<dbReference type="Pfam" id="PF00158">
    <property type="entry name" value="Sigma54_activat"/>
    <property type="match status" value="1"/>
</dbReference>
<evidence type="ECO:0000259" key="8">
    <source>
        <dbReference type="PROSITE" id="PS50045"/>
    </source>
</evidence>
<keyword evidence="6" id="KW-0804">Transcription</keyword>
<feature type="modified residue" description="4-aspartylphosphate" evidence="7">
    <location>
        <position position="58"/>
    </location>
</feature>
<dbReference type="InterPro" id="IPR001789">
    <property type="entry name" value="Sig_transdc_resp-reg_receiver"/>
</dbReference>
<dbReference type="Pfam" id="PF02954">
    <property type="entry name" value="HTH_8"/>
    <property type="match status" value="1"/>
</dbReference>
<dbReference type="Gene3D" id="1.10.8.60">
    <property type="match status" value="1"/>
</dbReference>
<proteinExistence type="predicted"/>
<dbReference type="SMART" id="SM00448">
    <property type="entry name" value="REC"/>
    <property type="match status" value="1"/>
</dbReference>
<evidence type="ECO:0000256" key="1">
    <source>
        <dbReference type="ARBA" id="ARBA00022553"/>
    </source>
</evidence>
<comment type="caution">
    <text evidence="10">The sequence shown here is derived from an EMBL/GenBank/DDBJ whole genome shotgun (WGS) entry which is preliminary data.</text>
</comment>
<dbReference type="FunFam" id="3.40.50.2300:FF:000018">
    <property type="entry name" value="DNA-binding transcriptional regulator NtrC"/>
    <property type="match status" value="1"/>
</dbReference>
<dbReference type="PROSITE" id="PS00676">
    <property type="entry name" value="SIGMA54_INTERACT_2"/>
    <property type="match status" value="1"/>
</dbReference>
<dbReference type="PANTHER" id="PTHR32071">
    <property type="entry name" value="TRANSCRIPTIONAL REGULATORY PROTEIN"/>
    <property type="match status" value="1"/>
</dbReference>
<dbReference type="Gene3D" id="1.10.10.60">
    <property type="entry name" value="Homeodomain-like"/>
    <property type="match status" value="1"/>
</dbReference>
<keyword evidence="4" id="KW-0902">Two-component regulatory system</keyword>
<dbReference type="PRINTS" id="PR01590">
    <property type="entry name" value="HTHFIS"/>
</dbReference>
<evidence type="ECO:0000256" key="3">
    <source>
        <dbReference type="ARBA" id="ARBA00022840"/>
    </source>
</evidence>
<protein>
    <submittedName>
        <fullName evidence="10">Two component sigma54 specific Fis family transcriptional regulator</fullName>
    </submittedName>
</protein>
<feature type="domain" description="Sigma-54 factor interaction" evidence="8">
    <location>
        <begin position="148"/>
        <end position="373"/>
    </location>
</feature>
<evidence type="ECO:0000256" key="4">
    <source>
        <dbReference type="ARBA" id="ARBA00023012"/>
    </source>
</evidence>
<dbReference type="InterPro" id="IPR011006">
    <property type="entry name" value="CheY-like_superfamily"/>
</dbReference>
<dbReference type="InterPro" id="IPR025943">
    <property type="entry name" value="Sigma_54_int_dom_ATP-bd_2"/>
</dbReference>
<keyword evidence="3" id="KW-0067">ATP-binding</keyword>
<organism evidence="10 11">
    <name type="scientific">Candidatus Magnetobacterium bavaricum</name>
    <dbReference type="NCBI Taxonomy" id="29290"/>
    <lineage>
        <taxon>Bacteria</taxon>
        <taxon>Pseudomonadati</taxon>
        <taxon>Nitrospirota</taxon>
        <taxon>Thermodesulfovibrionia</taxon>
        <taxon>Thermodesulfovibrionales</taxon>
        <taxon>Candidatus Magnetobacteriaceae</taxon>
        <taxon>Candidatus Magnetobacterium</taxon>
    </lineage>
</organism>
<dbReference type="Pfam" id="PF00072">
    <property type="entry name" value="Response_reg"/>
    <property type="match status" value="1"/>
</dbReference>
<dbReference type="GO" id="GO:0006355">
    <property type="term" value="P:regulation of DNA-templated transcription"/>
    <property type="evidence" value="ECO:0007669"/>
    <property type="project" value="InterPro"/>
</dbReference>
<dbReference type="GO" id="GO:0005524">
    <property type="term" value="F:ATP binding"/>
    <property type="evidence" value="ECO:0007669"/>
    <property type="project" value="UniProtKB-KW"/>
</dbReference>
<evidence type="ECO:0000256" key="5">
    <source>
        <dbReference type="ARBA" id="ARBA00023015"/>
    </source>
</evidence>
<dbReference type="InterPro" id="IPR058031">
    <property type="entry name" value="AAA_lid_NorR"/>
</dbReference>
<dbReference type="Pfam" id="PF25601">
    <property type="entry name" value="AAA_lid_14"/>
    <property type="match status" value="1"/>
</dbReference>
<dbReference type="SUPFAM" id="SSF52540">
    <property type="entry name" value="P-loop containing nucleoside triphosphate hydrolases"/>
    <property type="match status" value="1"/>
</dbReference>
<dbReference type="InterPro" id="IPR002078">
    <property type="entry name" value="Sigma_54_int"/>
</dbReference>
<dbReference type="SMART" id="SM00382">
    <property type="entry name" value="AAA"/>
    <property type="match status" value="1"/>
</dbReference>
<evidence type="ECO:0000313" key="10">
    <source>
        <dbReference type="EMBL" id="KJU83418.1"/>
    </source>
</evidence>
<dbReference type="InterPro" id="IPR003593">
    <property type="entry name" value="AAA+_ATPase"/>
</dbReference>
<dbReference type="SUPFAM" id="SSF46689">
    <property type="entry name" value="Homeodomain-like"/>
    <property type="match status" value="1"/>
</dbReference>
<dbReference type="EMBL" id="LACI01001909">
    <property type="protein sequence ID" value="KJU83418.1"/>
    <property type="molecule type" value="Genomic_DNA"/>
</dbReference>
<dbReference type="PROSITE" id="PS50045">
    <property type="entry name" value="SIGMA54_INTERACT_4"/>
    <property type="match status" value="1"/>
</dbReference>
<keyword evidence="11" id="KW-1185">Reference proteome</keyword>
<dbReference type="InterPro" id="IPR002197">
    <property type="entry name" value="HTH_Fis"/>
</dbReference>
<evidence type="ECO:0000256" key="6">
    <source>
        <dbReference type="ARBA" id="ARBA00023163"/>
    </source>
</evidence>
<accession>A0A0F3GRU1</accession>
<evidence type="ECO:0000259" key="9">
    <source>
        <dbReference type="PROSITE" id="PS50110"/>
    </source>
</evidence>
<dbReference type="AlphaFoldDB" id="A0A0F3GRU1"/>
<dbReference type="SUPFAM" id="SSF52172">
    <property type="entry name" value="CheY-like"/>
    <property type="match status" value="1"/>
</dbReference>
<feature type="domain" description="Response regulatory" evidence="9">
    <location>
        <begin position="9"/>
        <end position="123"/>
    </location>
</feature>
<dbReference type="PANTHER" id="PTHR32071:SF113">
    <property type="entry name" value="ALGINATE BIOSYNTHESIS TRANSCRIPTIONAL REGULATORY PROTEIN ALGB"/>
    <property type="match status" value="1"/>
</dbReference>
<dbReference type="Gene3D" id="3.40.50.2300">
    <property type="match status" value="1"/>
</dbReference>
<evidence type="ECO:0000313" key="11">
    <source>
        <dbReference type="Proteomes" id="UP000033423"/>
    </source>
</evidence>
<keyword evidence="2" id="KW-0547">Nucleotide-binding</keyword>
<dbReference type="GO" id="GO:0043565">
    <property type="term" value="F:sequence-specific DNA binding"/>
    <property type="evidence" value="ECO:0007669"/>
    <property type="project" value="InterPro"/>
</dbReference>
<dbReference type="InterPro" id="IPR009057">
    <property type="entry name" value="Homeodomain-like_sf"/>
</dbReference>
<keyword evidence="5" id="KW-0805">Transcription regulation</keyword>
<dbReference type="GO" id="GO:0000160">
    <property type="term" value="P:phosphorelay signal transduction system"/>
    <property type="evidence" value="ECO:0007669"/>
    <property type="project" value="UniProtKB-KW"/>
</dbReference>
<gene>
    <name evidence="10" type="ORF">MBAV_004390</name>
</gene>
<keyword evidence="1 7" id="KW-0597">Phosphoprotein</keyword>
<name>A0A0F3GRU1_9BACT</name>